<gene>
    <name evidence="1" type="ORF">DAPPUDRAFT_251884</name>
</gene>
<name>E9H1L1_DAPPU</name>
<organism evidence="1 2">
    <name type="scientific">Daphnia pulex</name>
    <name type="common">Water flea</name>
    <dbReference type="NCBI Taxonomy" id="6669"/>
    <lineage>
        <taxon>Eukaryota</taxon>
        <taxon>Metazoa</taxon>
        <taxon>Ecdysozoa</taxon>
        <taxon>Arthropoda</taxon>
        <taxon>Crustacea</taxon>
        <taxon>Branchiopoda</taxon>
        <taxon>Diplostraca</taxon>
        <taxon>Cladocera</taxon>
        <taxon>Anomopoda</taxon>
        <taxon>Daphniidae</taxon>
        <taxon>Daphnia</taxon>
    </lineage>
</organism>
<reference evidence="1 2" key="1">
    <citation type="journal article" date="2011" name="Science">
        <title>The ecoresponsive genome of Daphnia pulex.</title>
        <authorList>
            <person name="Colbourne J.K."/>
            <person name="Pfrender M.E."/>
            <person name="Gilbert D."/>
            <person name="Thomas W.K."/>
            <person name="Tucker A."/>
            <person name="Oakley T.H."/>
            <person name="Tokishita S."/>
            <person name="Aerts A."/>
            <person name="Arnold G.J."/>
            <person name="Basu M.K."/>
            <person name="Bauer D.J."/>
            <person name="Caceres C.E."/>
            <person name="Carmel L."/>
            <person name="Casola C."/>
            <person name="Choi J.H."/>
            <person name="Detter J.C."/>
            <person name="Dong Q."/>
            <person name="Dusheyko S."/>
            <person name="Eads B.D."/>
            <person name="Frohlich T."/>
            <person name="Geiler-Samerotte K.A."/>
            <person name="Gerlach D."/>
            <person name="Hatcher P."/>
            <person name="Jogdeo S."/>
            <person name="Krijgsveld J."/>
            <person name="Kriventseva E.V."/>
            <person name="Kultz D."/>
            <person name="Laforsch C."/>
            <person name="Lindquist E."/>
            <person name="Lopez J."/>
            <person name="Manak J.R."/>
            <person name="Muller J."/>
            <person name="Pangilinan J."/>
            <person name="Patwardhan R.P."/>
            <person name="Pitluck S."/>
            <person name="Pritham E.J."/>
            <person name="Rechtsteiner A."/>
            <person name="Rho M."/>
            <person name="Rogozin I.B."/>
            <person name="Sakarya O."/>
            <person name="Salamov A."/>
            <person name="Schaack S."/>
            <person name="Shapiro H."/>
            <person name="Shiga Y."/>
            <person name="Skalitzky C."/>
            <person name="Smith Z."/>
            <person name="Souvorov A."/>
            <person name="Sung W."/>
            <person name="Tang Z."/>
            <person name="Tsuchiya D."/>
            <person name="Tu H."/>
            <person name="Vos H."/>
            <person name="Wang M."/>
            <person name="Wolf Y.I."/>
            <person name="Yamagata H."/>
            <person name="Yamada T."/>
            <person name="Ye Y."/>
            <person name="Shaw J.R."/>
            <person name="Andrews J."/>
            <person name="Crease T.J."/>
            <person name="Tang H."/>
            <person name="Lucas S.M."/>
            <person name="Robertson H.M."/>
            <person name="Bork P."/>
            <person name="Koonin E.V."/>
            <person name="Zdobnov E.M."/>
            <person name="Grigoriev I.V."/>
            <person name="Lynch M."/>
            <person name="Boore J.L."/>
        </authorList>
    </citation>
    <scope>NUCLEOTIDE SEQUENCE [LARGE SCALE GENOMIC DNA]</scope>
</reference>
<evidence type="ECO:0000313" key="2">
    <source>
        <dbReference type="Proteomes" id="UP000000305"/>
    </source>
</evidence>
<dbReference type="Proteomes" id="UP000000305">
    <property type="component" value="Unassembled WGS sequence"/>
</dbReference>
<protein>
    <submittedName>
        <fullName evidence="1">Uncharacterized protein</fullName>
    </submittedName>
</protein>
<dbReference type="InParanoid" id="E9H1L1"/>
<sequence length="104" mass="11382">MMRSFVQYIAYKRYVALGFNVAVSSPNRDNDPAVVQPSLVYTNTAGLKTNKTILIHLDEILFLVSPARQPQKSIPEQYGATDDAGSQAAIISKARALPSARIKC</sequence>
<keyword evidence="2" id="KW-1185">Reference proteome</keyword>
<dbReference type="KEGG" id="dpx:DAPPUDRAFT_251884"/>
<dbReference type="HOGENOM" id="CLU_2252747_0_0_1"/>
<dbReference type="EMBL" id="GL732583">
    <property type="protein sequence ID" value="EFX74486.1"/>
    <property type="molecule type" value="Genomic_DNA"/>
</dbReference>
<accession>E9H1L1</accession>
<proteinExistence type="predicted"/>
<evidence type="ECO:0000313" key="1">
    <source>
        <dbReference type="EMBL" id="EFX74486.1"/>
    </source>
</evidence>
<dbReference type="AlphaFoldDB" id="E9H1L1"/>